<proteinExistence type="predicted"/>
<accession>A0AAV7R868</accession>
<organism evidence="1 2">
    <name type="scientific">Pleurodeles waltl</name>
    <name type="common">Iberian ribbed newt</name>
    <dbReference type="NCBI Taxonomy" id="8319"/>
    <lineage>
        <taxon>Eukaryota</taxon>
        <taxon>Metazoa</taxon>
        <taxon>Chordata</taxon>
        <taxon>Craniata</taxon>
        <taxon>Vertebrata</taxon>
        <taxon>Euteleostomi</taxon>
        <taxon>Amphibia</taxon>
        <taxon>Batrachia</taxon>
        <taxon>Caudata</taxon>
        <taxon>Salamandroidea</taxon>
        <taxon>Salamandridae</taxon>
        <taxon>Pleurodelinae</taxon>
        <taxon>Pleurodeles</taxon>
    </lineage>
</organism>
<evidence type="ECO:0000313" key="1">
    <source>
        <dbReference type="EMBL" id="KAJ1146998.1"/>
    </source>
</evidence>
<dbReference type="EMBL" id="JANPWB010000010">
    <property type="protein sequence ID" value="KAJ1146998.1"/>
    <property type="molecule type" value="Genomic_DNA"/>
</dbReference>
<reference evidence="1" key="1">
    <citation type="journal article" date="2022" name="bioRxiv">
        <title>Sequencing and chromosome-scale assembly of the giantPleurodeles waltlgenome.</title>
        <authorList>
            <person name="Brown T."/>
            <person name="Elewa A."/>
            <person name="Iarovenko S."/>
            <person name="Subramanian E."/>
            <person name="Araus A.J."/>
            <person name="Petzold A."/>
            <person name="Susuki M."/>
            <person name="Suzuki K.-i.T."/>
            <person name="Hayashi T."/>
            <person name="Toyoda A."/>
            <person name="Oliveira C."/>
            <person name="Osipova E."/>
            <person name="Leigh N.D."/>
            <person name="Simon A."/>
            <person name="Yun M.H."/>
        </authorList>
    </citation>
    <scope>NUCLEOTIDE SEQUENCE</scope>
    <source>
        <strain evidence="1">20211129_DDA</strain>
        <tissue evidence="1">Liver</tissue>
    </source>
</reference>
<dbReference type="Proteomes" id="UP001066276">
    <property type="component" value="Chromosome 6"/>
</dbReference>
<sequence length="72" mass="8038">MQWSAVTGNGCHYYAMVGSGRERLPVLRNGQQYYGMAASTRQWSAVAGNGCQYYAMVGSSRERLLVLRTGWQ</sequence>
<dbReference type="AlphaFoldDB" id="A0AAV7R868"/>
<name>A0AAV7R868_PLEWA</name>
<gene>
    <name evidence="1" type="ORF">NDU88_013249</name>
</gene>
<keyword evidence="2" id="KW-1185">Reference proteome</keyword>
<comment type="caution">
    <text evidence="1">The sequence shown here is derived from an EMBL/GenBank/DDBJ whole genome shotgun (WGS) entry which is preliminary data.</text>
</comment>
<evidence type="ECO:0000313" key="2">
    <source>
        <dbReference type="Proteomes" id="UP001066276"/>
    </source>
</evidence>
<protein>
    <submittedName>
        <fullName evidence="1">Uncharacterized protein</fullName>
    </submittedName>
</protein>